<feature type="compositionally biased region" description="Basic residues" evidence="6">
    <location>
        <begin position="458"/>
        <end position="471"/>
    </location>
</feature>
<gene>
    <name evidence="8" type="ORF">CHIRRI_LOCUS63</name>
</gene>
<reference evidence="8" key="1">
    <citation type="submission" date="2022-01" db="EMBL/GenBank/DDBJ databases">
        <authorList>
            <person name="King R."/>
        </authorList>
    </citation>
    <scope>NUCLEOTIDE SEQUENCE</scope>
</reference>
<name>A0A9N9RFU0_9DIPT</name>
<evidence type="ECO:0000256" key="2">
    <source>
        <dbReference type="ARBA" id="ARBA00022737"/>
    </source>
</evidence>
<dbReference type="SMART" id="SM00132">
    <property type="entry name" value="LIM"/>
    <property type="match status" value="2"/>
</dbReference>
<evidence type="ECO:0000259" key="7">
    <source>
        <dbReference type="PROSITE" id="PS50023"/>
    </source>
</evidence>
<keyword evidence="4 5" id="KW-0440">LIM domain</keyword>
<dbReference type="FunFam" id="2.10.110.10:FF:000015">
    <property type="entry name" value="LIM domain only 3"/>
    <property type="match status" value="1"/>
</dbReference>
<dbReference type="InterPro" id="IPR001781">
    <property type="entry name" value="Znf_LIM"/>
</dbReference>
<feature type="compositionally biased region" description="Low complexity" evidence="6">
    <location>
        <begin position="481"/>
        <end position="491"/>
    </location>
</feature>
<dbReference type="SUPFAM" id="SSF57716">
    <property type="entry name" value="Glucocorticoid receptor-like (DNA-binding domain)"/>
    <property type="match status" value="2"/>
</dbReference>
<dbReference type="OrthoDB" id="6352355at2759"/>
<dbReference type="AlphaFoldDB" id="A0A9N9RFU0"/>
<feature type="region of interest" description="Disordered" evidence="6">
    <location>
        <begin position="385"/>
        <end position="407"/>
    </location>
</feature>
<dbReference type="Gene3D" id="2.10.110.10">
    <property type="entry name" value="Cysteine Rich Protein"/>
    <property type="match status" value="2"/>
</dbReference>
<keyword evidence="2" id="KW-0677">Repeat</keyword>
<proteinExistence type="predicted"/>
<feature type="region of interest" description="Disordered" evidence="6">
    <location>
        <begin position="533"/>
        <end position="586"/>
    </location>
</feature>
<dbReference type="Pfam" id="PF00412">
    <property type="entry name" value="LIM"/>
    <property type="match status" value="2"/>
</dbReference>
<dbReference type="CDD" id="cd09386">
    <property type="entry name" value="LIM1_LMO4"/>
    <property type="match status" value="1"/>
</dbReference>
<feature type="region of interest" description="Disordered" evidence="6">
    <location>
        <begin position="196"/>
        <end position="269"/>
    </location>
</feature>
<feature type="region of interest" description="Disordered" evidence="6">
    <location>
        <begin position="1"/>
        <end position="42"/>
    </location>
</feature>
<reference evidence="8" key="2">
    <citation type="submission" date="2022-10" db="EMBL/GenBank/DDBJ databases">
        <authorList>
            <consortium name="ENA_rothamsted_submissions"/>
            <consortium name="culmorum"/>
            <person name="King R."/>
        </authorList>
    </citation>
    <scope>NUCLEOTIDE SEQUENCE</scope>
</reference>
<dbReference type="PROSITE" id="PS50023">
    <property type="entry name" value="LIM_DOMAIN_2"/>
    <property type="match status" value="2"/>
</dbReference>
<keyword evidence="3 5" id="KW-0862">Zinc</keyword>
<evidence type="ECO:0000256" key="5">
    <source>
        <dbReference type="PROSITE-ProRule" id="PRU00125"/>
    </source>
</evidence>
<protein>
    <recommendedName>
        <fullName evidence="7">LIM zinc-binding domain-containing protein</fullName>
    </recommendedName>
</protein>
<dbReference type="PROSITE" id="PS00478">
    <property type="entry name" value="LIM_DOMAIN_1"/>
    <property type="match status" value="1"/>
</dbReference>
<dbReference type="PANTHER" id="PTHR45787:SF13">
    <property type="entry name" value="LD11652P"/>
    <property type="match status" value="1"/>
</dbReference>
<keyword evidence="1 5" id="KW-0479">Metal-binding</keyword>
<accession>A0A9N9RFU0</accession>
<feature type="compositionally biased region" description="Basic and acidic residues" evidence="6">
    <location>
        <begin position="555"/>
        <end position="578"/>
    </location>
</feature>
<evidence type="ECO:0000313" key="8">
    <source>
        <dbReference type="EMBL" id="CAG9797062.1"/>
    </source>
</evidence>
<feature type="region of interest" description="Disordered" evidence="6">
    <location>
        <begin position="458"/>
        <end position="493"/>
    </location>
</feature>
<organism evidence="8 9">
    <name type="scientific">Chironomus riparius</name>
    <dbReference type="NCBI Taxonomy" id="315576"/>
    <lineage>
        <taxon>Eukaryota</taxon>
        <taxon>Metazoa</taxon>
        <taxon>Ecdysozoa</taxon>
        <taxon>Arthropoda</taxon>
        <taxon>Hexapoda</taxon>
        <taxon>Insecta</taxon>
        <taxon>Pterygota</taxon>
        <taxon>Neoptera</taxon>
        <taxon>Endopterygota</taxon>
        <taxon>Diptera</taxon>
        <taxon>Nematocera</taxon>
        <taxon>Chironomoidea</taxon>
        <taxon>Chironomidae</taxon>
        <taxon>Chironominae</taxon>
        <taxon>Chironomus</taxon>
    </lineage>
</organism>
<dbReference type="PANTHER" id="PTHR45787">
    <property type="entry name" value="LD11652P"/>
    <property type="match status" value="1"/>
</dbReference>
<feature type="compositionally biased region" description="Low complexity" evidence="6">
    <location>
        <begin position="545"/>
        <end position="554"/>
    </location>
</feature>
<evidence type="ECO:0000256" key="1">
    <source>
        <dbReference type="ARBA" id="ARBA00022723"/>
    </source>
</evidence>
<dbReference type="GO" id="GO:0046872">
    <property type="term" value="F:metal ion binding"/>
    <property type="evidence" value="ECO:0007669"/>
    <property type="project" value="UniProtKB-KW"/>
</dbReference>
<evidence type="ECO:0000256" key="4">
    <source>
        <dbReference type="ARBA" id="ARBA00023038"/>
    </source>
</evidence>
<evidence type="ECO:0000256" key="6">
    <source>
        <dbReference type="SAM" id="MobiDB-lite"/>
    </source>
</evidence>
<dbReference type="Proteomes" id="UP001153620">
    <property type="component" value="Chromosome 1"/>
</dbReference>
<keyword evidence="9" id="KW-1185">Reference proteome</keyword>
<evidence type="ECO:0000256" key="3">
    <source>
        <dbReference type="ARBA" id="ARBA00022833"/>
    </source>
</evidence>
<sequence length="586" mass="64346">MNPHYNPYADLNSPHSPGSDNYPPLSHHNGHSTLSQMDGHHQGFHHMNNNGGAMKHCAGCGGKIMERFFLHALDRYWHNSCLKCSCCGAMLGDIGTSCFTRSGMILCKADYSRLFGNSGACSACGQNIPANEFVMRTTTNINNNNPQPNNQNVQNFVFHLKCFSCSKCGSHLVQGDRYYMLAGSLVCEQDWHKLVKTATPNPTPPLRKGKDGPRLGRPPKIKKLDDDQHAHTQQSQPPHPILPSVLLDDDPSRNMLVPRLHPQSIMARSPQNEGLYSNLYDKDMSLMRKLMNLDEFQCSSNGNGSNITAPNSDINASKQFHPYTNGSNGGTVGGIFNGKFTSPTNFASSFPYDNKQQQQHIANGMSRNHHDGLLKPCYDHFSNTATTTNTKSEPLDDNFGSNPITGSSNGSGIVGYKKQSSTITTTATSLFSSGGNVGSGGGFMNQFSHESLFGANNHHHHHQQHSLHHHNQPFTKLNEINNNSNSNNNNSGIVIKLENGGNIGVGQHANDFTKMSNEQQQNLCSRSSTTIATASNKTEPNEFRNSNNNSNSSNHNKDSNNHIDNDDERKNSTLHNDDSNDGFTQL</sequence>
<dbReference type="InterPro" id="IPR050945">
    <property type="entry name" value="LMO_RBTN_TF"/>
</dbReference>
<feature type="domain" description="LIM zinc-binding" evidence="7">
    <location>
        <begin position="119"/>
        <end position="197"/>
    </location>
</feature>
<dbReference type="EMBL" id="OU895877">
    <property type="protein sequence ID" value="CAG9797062.1"/>
    <property type="molecule type" value="Genomic_DNA"/>
</dbReference>
<evidence type="ECO:0000313" key="9">
    <source>
        <dbReference type="Proteomes" id="UP001153620"/>
    </source>
</evidence>
<feature type="domain" description="LIM zinc-binding" evidence="7">
    <location>
        <begin position="55"/>
        <end position="117"/>
    </location>
</feature>